<organism evidence="2 3">
    <name type="scientific">Volvox africanus</name>
    <dbReference type="NCBI Taxonomy" id="51714"/>
    <lineage>
        <taxon>Eukaryota</taxon>
        <taxon>Viridiplantae</taxon>
        <taxon>Chlorophyta</taxon>
        <taxon>core chlorophytes</taxon>
        <taxon>Chlorophyceae</taxon>
        <taxon>CS clade</taxon>
        <taxon>Chlamydomonadales</taxon>
        <taxon>Volvocaceae</taxon>
        <taxon>Volvox</taxon>
    </lineage>
</organism>
<evidence type="ECO:0000256" key="1">
    <source>
        <dbReference type="SAM" id="Phobius"/>
    </source>
</evidence>
<dbReference type="EMBL" id="BNCO01000006">
    <property type="protein sequence ID" value="GIL48749.1"/>
    <property type="molecule type" value="Genomic_DNA"/>
</dbReference>
<keyword evidence="1" id="KW-0472">Membrane</keyword>
<proteinExistence type="predicted"/>
<keyword evidence="1" id="KW-0812">Transmembrane</keyword>
<accession>A0A8J4AVZ1</accession>
<evidence type="ECO:0000313" key="2">
    <source>
        <dbReference type="EMBL" id="GIL48749.1"/>
    </source>
</evidence>
<gene>
    <name evidence="2" type="ORF">Vafri_5196</name>
</gene>
<evidence type="ECO:0000313" key="3">
    <source>
        <dbReference type="Proteomes" id="UP000747399"/>
    </source>
</evidence>
<dbReference type="Proteomes" id="UP000747399">
    <property type="component" value="Unassembled WGS sequence"/>
</dbReference>
<keyword evidence="1" id="KW-1133">Transmembrane helix</keyword>
<sequence length="171" mass="18967">MVMLTRHNAEAEVAVTYVVVAIIGIIALCGAAVVLLNTVKRAPSQGLGSTPEQHTELRCEQYTSFSVRRKNPLLEAVSPPAPRQRTSIDLLRRRYKGADLWNDIKHPEPHSPLDTMELDTDTVAVLGCAGVNRILNCIPPEELENHRLVLDSFNWDLDVLTETEIMTGISD</sequence>
<dbReference type="AlphaFoldDB" id="A0A8J4AVZ1"/>
<reference evidence="2" key="1">
    <citation type="journal article" date="2021" name="Proc. Natl. Acad. Sci. U.S.A.">
        <title>Three genomes in the algal genus Volvox reveal the fate of a haploid sex-determining region after a transition to homothallism.</title>
        <authorList>
            <person name="Yamamoto K."/>
            <person name="Hamaji T."/>
            <person name="Kawai-Toyooka H."/>
            <person name="Matsuzaki R."/>
            <person name="Takahashi F."/>
            <person name="Nishimura Y."/>
            <person name="Kawachi M."/>
            <person name="Noguchi H."/>
            <person name="Minakuchi Y."/>
            <person name="Umen J.G."/>
            <person name="Toyoda A."/>
            <person name="Nozaki H."/>
        </authorList>
    </citation>
    <scope>NUCLEOTIDE SEQUENCE</scope>
    <source>
        <strain evidence="2">NIES-3780</strain>
    </source>
</reference>
<name>A0A8J4AVZ1_9CHLO</name>
<keyword evidence="3" id="KW-1185">Reference proteome</keyword>
<feature type="transmembrane region" description="Helical" evidence="1">
    <location>
        <begin position="14"/>
        <end position="36"/>
    </location>
</feature>
<comment type="caution">
    <text evidence="2">The sequence shown here is derived from an EMBL/GenBank/DDBJ whole genome shotgun (WGS) entry which is preliminary data.</text>
</comment>
<protein>
    <submittedName>
        <fullName evidence="2">Uncharacterized protein</fullName>
    </submittedName>
</protein>